<feature type="domain" description="Fibronectin type-III" evidence="3">
    <location>
        <begin position="487"/>
        <end position="582"/>
    </location>
</feature>
<dbReference type="PANTHER" id="PTHR46708">
    <property type="entry name" value="TENASCIN"/>
    <property type="match status" value="1"/>
</dbReference>
<dbReference type="CDD" id="cd00063">
    <property type="entry name" value="FN3"/>
    <property type="match status" value="2"/>
</dbReference>
<evidence type="ECO:0000313" key="5">
    <source>
        <dbReference type="Proteomes" id="UP001208649"/>
    </source>
</evidence>
<dbReference type="NCBIfam" id="TIGR04183">
    <property type="entry name" value="Por_Secre_tail"/>
    <property type="match status" value="1"/>
</dbReference>
<dbReference type="SMART" id="SM00060">
    <property type="entry name" value="FN3"/>
    <property type="match status" value="4"/>
</dbReference>
<keyword evidence="5" id="KW-1185">Reference proteome</keyword>
<proteinExistence type="predicted"/>
<dbReference type="SUPFAM" id="SSF49265">
    <property type="entry name" value="Fibronectin type III"/>
    <property type="match status" value="3"/>
</dbReference>
<evidence type="ECO:0000256" key="2">
    <source>
        <dbReference type="ARBA" id="ARBA00022737"/>
    </source>
</evidence>
<dbReference type="InterPro" id="IPR003961">
    <property type="entry name" value="FN3_dom"/>
</dbReference>
<dbReference type="EMBL" id="JAOTEM010000001">
    <property type="protein sequence ID" value="MCU7615922.1"/>
    <property type="molecule type" value="Genomic_DNA"/>
</dbReference>
<evidence type="ECO:0000256" key="1">
    <source>
        <dbReference type="ARBA" id="ARBA00022729"/>
    </source>
</evidence>
<dbReference type="InterPro" id="IPR050991">
    <property type="entry name" value="ECM_Regulatory_Proteins"/>
</dbReference>
<feature type="domain" description="Fibronectin type-III" evidence="3">
    <location>
        <begin position="753"/>
        <end position="846"/>
    </location>
</feature>
<dbReference type="Proteomes" id="UP001208649">
    <property type="component" value="Unassembled WGS sequence"/>
</dbReference>
<comment type="caution">
    <text evidence="4">The sequence shown here is derived from an EMBL/GenBank/DDBJ whole genome shotgun (WGS) entry which is preliminary data.</text>
</comment>
<gene>
    <name evidence="4" type="ORF">NZ698_01825</name>
</gene>
<evidence type="ECO:0000313" key="4">
    <source>
        <dbReference type="EMBL" id="MCU7615922.1"/>
    </source>
</evidence>
<sequence>MKKNYIGLLRRKETTGNPKKNGWLLGTLAAAALLLGGSSYAQTNVANYSFAKGTGATYTPITGGTKLFPTGTNTSYDNEVSSAITLSSPFTFGGVAVTSIYVSANGYVTFGAAPSGTTYTPLSTLGTTTGAISAFGQDAGSSTATGAVPEVSYLDSSTEFVIQYQDHANYYNRTTERLNFQIRLMYATGEIKIVYGACTNPGTVDTTSGITPQVGIRGNSTTFATNVSPLTIGNVPAGTTCDWSKAVTGNANSSTMLFSGSSVNVKIPTGLVYIWTPGTQLPVRTFAATTAVTNSGATLSWTAPTGATAYNVQYRALGSCDWTDFSGNPVAATSATLAGLAQNTTYQVQVQALNGNAVSMYSHIPNLAGSGNGYAAAGSFTTVANCASTVTGLASSALTPDTATISWTASTTAPGNGYEYYYSTSSTAPLSTTTPSGSVTAGVITANLSGLTPSTQYYYWIRGNCNGTDKGVWSSSANFTTLGLCPTVTAPAANAVGVSTTPTITWTAINGATGYIVKVGTTSGGTEVGNFNVTGGTSTSYPITTPLNNSTNYYYSVTAYTATTAAPATPCTVRVFQTVCPAITALPWTENFDSMSTVGSGIFPTCWGQTQGSKSWVTSNAAYTSVNDPLSAPNYATIAWSNTTASILWSPAFQLTAGVSYDYSFFFAGDTYTGWTGDVVQNTSQSATGATVIGSTFIASSTTSTSTYAKVKRTFVPTTSGVYYFGVRVISNSTPTYLGVDDFRFETTPTCVEPTAVTASNITTTTADVAWTAPSTVPANGYEIYYSTTSTAPGATTPATTTSTTTSKSLSSLLPSSTYYVWVRSVCSTTDKSAWSMYGSFATACGVVSNLSENFDNTSSSGNILPNCWSKIVTGSANSYVQAGTVMSGPNNLYIYASAATETCIVKLPQISTLSSGNYSIAFKGRANFTAGGVVQIGYMTDASNASTFVVLGTYTASSTTVIDNFVLPIVGVPAGVTTLALKHTGNPAYSVILDDVKYDMTSVLATGETTNVKNNNIKVYPNPFADVLNISDVKNVKSVSVIDIAGRLVKTIEKPSSALQLGELKSGMYIVVLNMNDGSKQTIKAIKK</sequence>
<dbReference type="InterPro" id="IPR036116">
    <property type="entry name" value="FN3_sf"/>
</dbReference>
<evidence type="ECO:0000259" key="3">
    <source>
        <dbReference type="PROSITE" id="PS50853"/>
    </source>
</evidence>
<dbReference type="InterPro" id="IPR013783">
    <property type="entry name" value="Ig-like_fold"/>
</dbReference>
<feature type="domain" description="Fibronectin type-III" evidence="3">
    <location>
        <begin position="282"/>
        <end position="373"/>
    </location>
</feature>
<reference evidence="5" key="1">
    <citation type="submission" date="2023-07" db="EMBL/GenBank/DDBJ databases">
        <title>Chryseobacterium sp. strain PBS4-4 Genome sequencing and assembly.</title>
        <authorList>
            <person name="Jung Y."/>
        </authorList>
    </citation>
    <scope>NUCLEOTIDE SEQUENCE [LARGE SCALE GENOMIC DNA]</scope>
    <source>
        <strain evidence="5">PBS4-4</strain>
    </source>
</reference>
<dbReference type="RefSeq" id="WP_263001287.1">
    <property type="nucleotide sequence ID" value="NZ_JAOTEM010000001.1"/>
</dbReference>
<accession>A0ABT2W106</accession>
<protein>
    <submittedName>
        <fullName evidence="4">Fibronectin type III domain-containing protein</fullName>
    </submittedName>
</protein>
<name>A0ABT2W106_9FLAO</name>
<dbReference type="Pfam" id="PF00041">
    <property type="entry name" value="fn3"/>
    <property type="match status" value="2"/>
</dbReference>
<organism evidence="4 5">
    <name type="scientific">Chryseobacterium edaphi</name>
    <dbReference type="NCBI Taxonomy" id="2976532"/>
    <lineage>
        <taxon>Bacteria</taxon>
        <taxon>Pseudomonadati</taxon>
        <taxon>Bacteroidota</taxon>
        <taxon>Flavobacteriia</taxon>
        <taxon>Flavobacteriales</taxon>
        <taxon>Weeksellaceae</taxon>
        <taxon>Chryseobacterium group</taxon>
        <taxon>Chryseobacterium</taxon>
    </lineage>
</organism>
<keyword evidence="1" id="KW-0732">Signal</keyword>
<feature type="domain" description="Fibronectin type-III" evidence="3">
    <location>
        <begin position="389"/>
        <end position="484"/>
    </location>
</feature>
<dbReference type="InterPro" id="IPR026444">
    <property type="entry name" value="Secre_tail"/>
</dbReference>
<dbReference type="Pfam" id="PF18962">
    <property type="entry name" value="Por_Secre_tail"/>
    <property type="match status" value="1"/>
</dbReference>
<keyword evidence="2" id="KW-0677">Repeat</keyword>
<dbReference type="PANTHER" id="PTHR46708:SF2">
    <property type="entry name" value="FIBRONECTIN TYPE-III DOMAIN-CONTAINING PROTEIN"/>
    <property type="match status" value="1"/>
</dbReference>
<dbReference type="PROSITE" id="PS50853">
    <property type="entry name" value="FN3"/>
    <property type="match status" value="4"/>
</dbReference>
<dbReference type="Gene3D" id="2.60.40.10">
    <property type="entry name" value="Immunoglobulins"/>
    <property type="match status" value="4"/>
</dbReference>